<gene>
    <name evidence="4" type="ORF">BKCO1_3000190</name>
</gene>
<evidence type="ECO:0000313" key="5">
    <source>
        <dbReference type="Proteomes" id="UP000183809"/>
    </source>
</evidence>
<keyword evidence="3" id="KW-1133">Transmembrane helix</keyword>
<comment type="caution">
    <text evidence="4">The sequence shown here is derived from an EMBL/GenBank/DDBJ whole genome shotgun (WGS) entry which is preliminary data.</text>
</comment>
<dbReference type="AlphaFoldDB" id="A0A1J9SES3"/>
<organism evidence="4 5">
    <name type="scientific">Diplodia corticola</name>
    <dbReference type="NCBI Taxonomy" id="236234"/>
    <lineage>
        <taxon>Eukaryota</taxon>
        <taxon>Fungi</taxon>
        <taxon>Dikarya</taxon>
        <taxon>Ascomycota</taxon>
        <taxon>Pezizomycotina</taxon>
        <taxon>Dothideomycetes</taxon>
        <taxon>Dothideomycetes incertae sedis</taxon>
        <taxon>Botryosphaeriales</taxon>
        <taxon>Botryosphaeriaceae</taxon>
        <taxon>Diplodia</taxon>
    </lineage>
</organism>
<name>A0A1J9SES3_9PEZI</name>
<dbReference type="RefSeq" id="XP_020134522.1">
    <property type="nucleotide sequence ID" value="XM_020274086.1"/>
</dbReference>
<feature type="region of interest" description="Disordered" evidence="2">
    <location>
        <begin position="127"/>
        <end position="152"/>
    </location>
</feature>
<keyword evidence="1" id="KW-0175">Coiled coil</keyword>
<proteinExistence type="predicted"/>
<keyword evidence="3" id="KW-0472">Membrane</keyword>
<keyword evidence="5" id="KW-1185">Reference proteome</keyword>
<dbReference type="Proteomes" id="UP000183809">
    <property type="component" value="Unassembled WGS sequence"/>
</dbReference>
<feature type="coiled-coil region" evidence="1">
    <location>
        <begin position="272"/>
        <end position="323"/>
    </location>
</feature>
<keyword evidence="3" id="KW-0812">Transmembrane</keyword>
<evidence type="ECO:0000256" key="1">
    <source>
        <dbReference type="SAM" id="Coils"/>
    </source>
</evidence>
<feature type="compositionally biased region" description="Basic and acidic residues" evidence="2">
    <location>
        <begin position="127"/>
        <end position="139"/>
    </location>
</feature>
<evidence type="ECO:0000256" key="3">
    <source>
        <dbReference type="SAM" id="Phobius"/>
    </source>
</evidence>
<reference evidence="4 5" key="1">
    <citation type="submission" date="2016-10" db="EMBL/GenBank/DDBJ databases">
        <title>Proteomics and genomics reveal pathogen-plant mechanisms compatible with a hemibiotrophic lifestyle of Diplodia corticola.</title>
        <authorList>
            <person name="Fernandes I."/>
            <person name="De Jonge R."/>
            <person name="Van De Peer Y."/>
            <person name="Devreese B."/>
            <person name="Alves A."/>
            <person name="Esteves A.C."/>
        </authorList>
    </citation>
    <scope>NUCLEOTIDE SEQUENCE [LARGE SCALE GENOMIC DNA]</scope>
    <source>
        <strain evidence="4 5">CBS 112549</strain>
    </source>
</reference>
<sequence length="741" mass="82291">MLENTNPQCGRASITARIGRCMGSMLLVTLGMVIFHLVQGFVFLAHDCLRDSGSAFSRAVHDGGNRKADNAPAPVWGEVLGYIEKDGEYYGMTDALHEQKMKKLQEEHEDELDDLKAELTKLQEKFNSRERDRTRRHSEAMSAANAKLGQKQGETDALMQVLEKQMAQNDHLNQQLGALQSRDLDQITAEKEYYRMSHEQVMIERDNLHDKCCQLRDMVAQANYEKEQACTAKQEACDMASFRLTALDAANEKAQEADKRALLAADRGLDLIDKLESALAEHAHTKAELAEVEKQCECFIEFAERREQEAKGYETAIERLSKQLDRDGWDDLVHENAHLHRLLASRDAQIATLSTTTPPDSNHSTAAATAAADASSAQIQTLSNTLAARSALLASHEKDINDLEWELAVVSGSQIAHLTAEATRLRPLAAEVPVLRARVAKLQGELLCHWSAITPDFAAFGRECNRRLHAAWCEAMGAMLDAERVVAEQRGVVEHHRKHCVRDRELWGEELRFYFGNLDALGMMLRESHKECNALRRKMGLAVPRGGRVGSTIPVEVREGVRAIATRKGYELKDVEREAFDVKDRETEEDDDGSADAVLELELATGREPTAMERIMDSTLRRIGQKTSELIQAAGSDRKEVLQRVQGFYGSNNDARDGGETDTTPASPQTNGESSKTTLSSPEMGSENSTMPSSPSSPVDNENNTMFSFKMPMASFGQMGSILAEVKAEAEARSSQMKDDQ</sequence>
<dbReference type="GeneID" id="31014347"/>
<feature type="transmembrane region" description="Helical" evidence="3">
    <location>
        <begin position="21"/>
        <end position="44"/>
    </location>
</feature>
<protein>
    <submittedName>
        <fullName evidence="4">Uncharacterized protein</fullName>
    </submittedName>
</protein>
<evidence type="ECO:0000256" key="2">
    <source>
        <dbReference type="SAM" id="MobiDB-lite"/>
    </source>
</evidence>
<accession>A0A1J9SES3</accession>
<feature type="compositionally biased region" description="Polar residues" evidence="2">
    <location>
        <begin position="661"/>
        <end position="691"/>
    </location>
</feature>
<feature type="region of interest" description="Disordered" evidence="2">
    <location>
        <begin position="649"/>
        <end position="706"/>
    </location>
</feature>
<dbReference type="EMBL" id="MNUE01000003">
    <property type="protein sequence ID" value="OJD38911.1"/>
    <property type="molecule type" value="Genomic_DNA"/>
</dbReference>
<evidence type="ECO:0000313" key="4">
    <source>
        <dbReference type="EMBL" id="OJD38911.1"/>
    </source>
</evidence>